<dbReference type="AlphaFoldDB" id="A0A177AR81"/>
<comment type="caution">
    <text evidence="2">The sequence shown here is derived from an EMBL/GenBank/DDBJ whole genome shotgun (WGS) entry which is preliminary data.</text>
</comment>
<dbReference type="GO" id="GO:0030286">
    <property type="term" value="C:dynein complex"/>
    <property type="evidence" value="ECO:0007669"/>
    <property type="project" value="InterPro"/>
</dbReference>
<reference evidence="2 3" key="1">
    <citation type="submission" date="2016-04" db="EMBL/GenBank/DDBJ databases">
        <title>The genome of Intoshia linei affirms orthonectids as highly simplified spiralians.</title>
        <authorList>
            <person name="Mikhailov K.V."/>
            <person name="Slusarev G.S."/>
            <person name="Nikitin M.A."/>
            <person name="Logacheva M.D."/>
            <person name="Penin A."/>
            <person name="Aleoshin V."/>
            <person name="Panchin Y.V."/>
        </authorList>
    </citation>
    <scope>NUCLEOTIDE SEQUENCE [LARGE SCALE GENOMIC DNA]</scope>
    <source>
        <strain evidence="2">Intl2013</strain>
        <tissue evidence="2">Whole animal</tissue>
    </source>
</reference>
<feature type="domain" description="Dynein heavy chain linker" evidence="1">
    <location>
        <begin position="2"/>
        <end position="302"/>
    </location>
</feature>
<accession>A0A177AR81</accession>
<dbReference type="InterPro" id="IPR042222">
    <property type="entry name" value="Dynein_2_N"/>
</dbReference>
<dbReference type="GO" id="GO:0051959">
    <property type="term" value="F:dynein light intermediate chain binding"/>
    <property type="evidence" value="ECO:0007669"/>
    <property type="project" value="InterPro"/>
</dbReference>
<dbReference type="FunFam" id="3.20.180.20:FF:000002">
    <property type="entry name" value="Cytoplasmic dynein heavy chain 1"/>
    <property type="match status" value="1"/>
</dbReference>
<dbReference type="InterPro" id="IPR026983">
    <property type="entry name" value="DHC"/>
</dbReference>
<dbReference type="EMBL" id="LWCA01002214">
    <property type="protein sequence ID" value="OAF64022.1"/>
    <property type="molecule type" value="Genomic_DNA"/>
</dbReference>
<dbReference type="GO" id="GO:0045505">
    <property type="term" value="F:dynein intermediate chain binding"/>
    <property type="evidence" value="ECO:0007669"/>
    <property type="project" value="InterPro"/>
</dbReference>
<dbReference type="Gene3D" id="1.20.140.100">
    <property type="entry name" value="Dynein heavy chain, N-terminal domain 2"/>
    <property type="match status" value="1"/>
</dbReference>
<evidence type="ECO:0000313" key="2">
    <source>
        <dbReference type="EMBL" id="OAF64022.1"/>
    </source>
</evidence>
<dbReference type="InterPro" id="IPR013602">
    <property type="entry name" value="Dynein_heavy_linker"/>
</dbReference>
<evidence type="ECO:0000259" key="1">
    <source>
        <dbReference type="Pfam" id="PF08393"/>
    </source>
</evidence>
<feature type="non-terminal residue" evidence="2">
    <location>
        <position position="302"/>
    </location>
</feature>
<dbReference type="OrthoDB" id="286107at2759"/>
<dbReference type="GO" id="GO:0007018">
    <property type="term" value="P:microtubule-based movement"/>
    <property type="evidence" value="ECO:0007669"/>
    <property type="project" value="InterPro"/>
</dbReference>
<dbReference type="PANTHER" id="PTHR45703:SF22">
    <property type="entry name" value="DYNEIN CYTOPLASMIC 2 HEAVY CHAIN 1"/>
    <property type="match status" value="1"/>
</dbReference>
<name>A0A177AR81_9BILA</name>
<gene>
    <name evidence="2" type="ORF">A3Q56_08273</name>
</gene>
<evidence type="ECO:0000313" key="3">
    <source>
        <dbReference type="Proteomes" id="UP000078046"/>
    </source>
</evidence>
<organism evidence="2 3">
    <name type="scientific">Intoshia linei</name>
    <dbReference type="NCBI Taxonomy" id="1819745"/>
    <lineage>
        <taxon>Eukaryota</taxon>
        <taxon>Metazoa</taxon>
        <taxon>Spiralia</taxon>
        <taxon>Lophotrochozoa</taxon>
        <taxon>Mesozoa</taxon>
        <taxon>Orthonectida</taxon>
        <taxon>Rhopaluridae</taxon>
        <taxon>Intoshia</taxon>
    </lineage>
</organism>
<proteinExistence type="predicted"/>
<keyword evidence="3" id="KW-1185">Reference proteome</keyword>
<dbReference type="Gene3D" id="3.20.180.20">
    <property type="entry name" value="Dynein heavy chain, N-terminal domain 2"/>
    <property type="match status" value="1"/>
</dbReference>
<dbReference type="PANTHER" id="PTHR45703">
    <property type="entry name" value="DYNEIN HEAVY CHAIN"/>
    <property type="match status" value="1"/>
</dbReference>
<dbReference type="Pfam" id="PF08393">
    <property type="entry name" value="DHC_N2"/>
    <property type="match status" value="1"/>
</dbReference>
<dbReference type="Proteomes" id="UP000078046">
    <property type="component" value="Unassembled WGS sequence"/>
</dbReference>
<protein>
    <recommendedName>
        <fullName evidence="1">Dynein heavy chain linker domain-containing protein</fullName>
    </recommendedName>
</protein>
<dbReference type="InterPro" id="IPR042228">
    <property type="entry name" value="Dynein_linker_3"/>
</dbReference>
<sequence>MLKWLRGDALTSEYWLELFRICEMKKGIQFETCLFGDFLNVSKVVILQADKIKQLNQRAQGEISIREVLKEIELWAVNAYFQLNYQQDSNNHKISIIKEWRELHNQIGENQNLLQSLQDSSFFGGFKDKVDIWKKKFDDLEYCLTRLNKFQRKWLYLEPIFFRGALPEEKHRFDKITKDYRSIMLCIERDMRLVSFVSRVNLKSTLDNCITQLKVCQKSLYEYLEKKRMNFPRFYFIGDDDLLEILGQSTNPVIIQQHLKKLYAGVYSVEFDKESKVITSIKSVKSENFKLDSVVRIDNNVE</sequence>